<organism evidence="1 2">
    <name type="scientific">Segniliparus rugosus (strain ATCC BAA-974 / DSM 45345 / CCUG 50838 / CIP 108380 / JCM 13579 / CDC 945)</name>
    <dbReference type="NCBI Taxonomy" id="679197"/>
    <lineage>
        <taxon>Bacteria</taxon>
        <taxon>Bacillati</taxon>
        <taxon>Actinomycetota</taxon>
        <taxon>Actinomycetes</taxon>
        <taxon>Mycobacteriales</taxon>
        <taxon>Segniliparaceae</taxon>
        <taxon>Segniliparus</taxon>
    </lineage>
</organism>
<dbReference type="HOGENOM" id="CLU_1234308_0_0_11"/>
<accession>E5XR29</accession>
<dbReference type="EMBL" id="ACZI02000002">
    <property type="protein sequence ID" value="EFV13182.1"/>
    <property type="molecule type" value="Genomic_DNA"/>
</dbReference>
<dbReference type="Proteomes" id="UP000004816">
    <property type="component" value="Unassembled WGS sequence"/>
</dbReference>
<dbReference type="RefSeq" id="WP_007469868.1">
    <property type="nucleotide sequence ID" value="NZ_KI391953.1"/>
</dbReference>
<protein>
    <submittedName>
        <fullName evidence="1">Uncharacterized protein</fullName>
    </submittedName>
</protein>
<dbReference type="OrthoDB" id="4698824at2"/>
<proteinExistence type="predicted"/>
<sequence length="224" mass="23796">MSRAAALLLGLALLASGCERPAPARHETAQAQAPDVGPILPAEAPELLSKPGELVIGGTQAHQADFTHSVYTHADPAQCPFMVAEESPILPKGPIARNSAWWGTNGTHTVIEVASVYSRGFDAAAALAEARQRLAACYGKRVDAFTDRGPGEPGMFQQGPEAGTANAQLWSWGRANVWTCAYGLVAKYNAVVLAAACEQRGDFDLRALVLAKERRMDQLAHPQV</sequence>
<reference evidence="1 2" key="1">
    <citation type="journal article" date="2011" name="Stand. Genomic Sci.">
        <title>High quality draft genome sequence of Segniliparus rugosus CDC 945(T)= (ATCC BAA-974(T)).</title>
        <authorList>
            <person name="Earl A.M."/>
            <person name="Desjardins C.A."/>
            <person name="Fitzgerald M.G."/>
            <person name="Arachchi H.M."/>
            <person name="Zeng Q."/>
            <person name="Mehta T."/>
            <person name="Griggs A."/>
            <person name="Birren B.W."/>
            <person name="Toney N.C."/>
            <person name="Carr J."/>
            <person name="Posey J."/>
            <person name="Butler W.R."/>
        </authorList>
    </citation>
    <scope>NUCLEOTIDE SEQUENCE [LARGE SCALE GENOMIC DNA]</scope>
    <source>
        <strain evidence="2">ATCC BAA-974 / DSM 45345 / CCUG 50838 / CIP 108380 / JCM 13579 / CDC 945</strain>
    </source>
</reference>
<keyword evidence="2" id="KW-1185">Reference proteome</keyword>
<name>E5XR29_SEGRC</name>
<evidence type="ECO:0000313" key="1">
    <source>
        <dbReference type="EMBL" id="EFV13182.1"/>
    </source>
</evidence>
<dbReference type="PROSITE" id="PS51257">
    <property type="entry name" value="PROKAR_LIPOPROTEIN"/>
    <property type="match status" value="1"/>
</dbReference>
<evidence type="ECO:0000313" key="2">
    <source>
        <dbReference type="Proteomes" id="UP000004816"/>
    </source>
</evidence>
<dbReference type="eggNOG" id="ENOG5031HUE">
    <property type="taxonomic scope" value="Bacteria"/>
</dbReference>
<dbReference type="Gene3D" id="3.40.1000.70">
    <property type="entry name" value="PknH-like extracellular domain"/>
    <property type="match status" value="1"/>
</dbReference>
<dbReference type="InterPro" id="IPR038232">
    <property type="entry name" value="PknH-like_Extracell_sf"/>
</dbReference>
<gene>
    <name evidence="1" type="ORF">HMPREF9336_01951</name>
</gene>
<dbReference type="STRING" id="679197.HMPREF9336_01951"/>
<dbReference type="AlphaFoldDB" id="E5XR29"/>
<comment type="caution">
    <text evidence="1">The sequence shown here is derived from an EMBL/GenBank/DDBJ whole genome shotgun (WGS) entry which is preliminary data.</text>
</comment>